<evidence type="ECO:0000313" key="1">
    <source>
        <dbReference type="EMBL" id="SVC65883.1"/>
    </source>
</evidence>
<organism evidence="1">
    <name type="scientific">marine metagenome</name>
    <dbReference type="NCBI Taxonomy" id="408172"/>
    <lineage>
        <taxon>unclassified sequences</taxon>
        <taxon>metagenomes</taxon>
        <taxon>ecological metagenomes</taxon>
    </lineage>
</organism>
<gene>
    <name evidence="1" type="ORF">METZ01_LOCUS318737</name>
</gene>
<name>A0A382NXL0_9ZZZZ</name>
<protein>
    <submittedName>
        <fullName evidence="1">Uncharacterized protein</fullName>
    </submittedName>
</protein>
<dbReference type="AlphaFoldDB" id="A0A382NXL0"/>
<feature type="non-terminal residue" evidence="1">
    <location>
        <position position="1"/>
    </location>
</feature>
<feature type="non-terminal residue" evidence="1">
    <location>
        <position position="87"/>
    </location>
</feature>
<accession>A0A382NXL0</accession>
<reference evidence="1" key="1">
    <citation type="submission" date="2018-05" db="EMBL/GenBank/DDBJ databases">
        <authorList>
            <person name="Lanie J.A."/>
            <person name="Ng W.-L."/>
            <person name="Kazmierczak K.M."/>
            <person name="Andrzejewski T.M."/>
            <person name="Davidsen T.M."/>
            <person name="Wayne K.J."/>
            <person name="Tettelin H."/>
            <person name="Glass J.I."/>
            <person name="Rusch D."/>
            <person name="Podicherti R."/>
            <person name="Tsui H.-C.T."/>
            <person name="Winkler M.E."/>
        </authorList>
    </citation>
    <scope>NUCLEOTIDE SEQUENCE</scope>
</reference>
<sequence>VTLDSFFVNEKSECIWFWEDDKAGELDVFLFYQPTLNGRTTSGTGSMARVYFQVMSDGISELVYGDPTQFVDEVNSPVTIKDYGVGS</sequence>
<dbReference type="EMBL" id="UINC01103471">
    <property type="protein sequence ID" value="SVC65883.1"/>
    <property type="molecule type" value="Genomic_DNA"/>
</dbReference>
<proteinExistence type="predicted"/>